<dbReference type="EMBL" id="CACRTD010000021">
    <property type="protein sequence ID" value="VYS97643.1"/>
    <property type="molecule type" value="Genomic_DNA"/>
</dbReference>
<accession>A0A6N2SVP4</accession>
<organism evidence="1">
    <name type="scientific">Bacteroides ovatus</name>
    <dbReference type="NCBI Taxonomy" id="28116"/>
    <lineage>
        <taxon>Bacteria</taxon>
        <taxon>Pseudomonadati</taxon>
        <taxon>Bacteroidota</taxon>
        <taxon>Bacteroidia</taxon>
        <taxon>Bacteroidales</taxon>
        <taxon>Bacteroidaceae</taxon>
        <taxon>Bacteroides</taxon>
    </lineage>
</organism>
<name>A0A6N2SVP4_BACOV</name>
<gene>
    <name evidence="1" type="ORF">BOLFYP28_00933</name>
</gene>
<dbReference type="AlphaFoldDB" id="A0A6N2SVP4"/>
<evidence type="ECO:0000313" key="1">
    <source>
        <dbReference type="EMBL" id="VYS97643.1"/>
    </source>
</evidence>
<sequence>MRILNLFKKKKTPVEVLKQKLSKGFNDVVKGTLKNKRGDPLMDNLLLKVAITKFYQSMKTNSQLNIYCIMTGIDYQAILDEECNKVLNTWLPPTTKQHVDDNYRDFLTDTKETVQTVSSPKPISKWSVKSVRDFNAEEIDAVSQAVVVSSEYGNSVQFTMKSGGMTYIPLDQNSNLTTGEIINLSKAKLICLEKSGESDIYRVGYQESPW</sequence>
<reference evidence="1" key="1">
    <citation type="submission" date="2019-11" db="EMBL/GenBank/DDBJ databases">
        <authorList>
            <person name="Feng L."/>
        </authorList>
    </citation>
    <scope>NUCLEOTIDE SEQUENCE</scope>
    <source>
        <strain evidence="1">BovatusLFYP28</strain>
    </source>
</reference>
<proteinExistence type="predicted"/>
<protein>
    <submittedName>
        <fullName evidence="1">Uncharacterized protein</fullName>
    </submittedName>
</protein>
<dbReference type="RefSeq" id="WP_421727867.1">
    <property type="nucleotide sequence ID" value="NZ_CACRTD010000021.1"/>
</dbReference>